<dbReference type="InterPro" id="IPR029031">
    <property type="entry name" value="Gingipain_N_sf"/>
</dbReference>
<proteinExistence type="predicted"/>
<feature type="domain" description="FlgD/Vpr Ig-like" evidence="3">
    <location>
        <begin position="1034"/>
        <end position="1103"/>
    </location>
</feature>
<evidence type="ECO:0000259" key="2">
    <source>
        <dbReference type="Pfam" id="PF01364"/>
    </source>
</evidence>
<dbReference type="InterPro" id="IPR001769">
    <property type="entry name" value="Gingipain"/>
</dbReference>
<evidence type="ECO:0008006" key="5">
    <source>
        <dbReference type="Google" id="ProtNLM"/>
    </source>
</evidence>
<dbReference type="Pfam" id="PF13860">
    <property type="entry name" value="FlgD_ig"/>
    <property type="match status" value="1"/>
</dbReference>
<sequence>MKKFGFLLFIIFLVFSSKLQAQINSVLSSGTWYKFAITETGIYELKGSDLENAGITLQGLDPQKIQLYGTSGGMLPQPNLADRPIDLEELAIKIIGGEDGDFSSTDKIVFWGEGSDKVYFDETDKVFSYENNLFSDTSYYFLNVNSEVGKRIEPNPPIAGNYPIVNTYLSYFIHELDNINILKSGRFWFGEKFDINLDQTFATDLTKWVPGSDLKLRSAVMASSFAQSSFSVSVNSLSAGTHQLSAIPDSRYTIKGTEDTKLFTVALPTSNTENIEINYTYSKQNGAGYLNYFLAQIEKNATLESGFLALTIPKQNDLVSTLNVSVSSASTELWDVNSFNEVKKINSAVSSNLLTANINTDTTAHLVVVDINANFLVPNFIAPVANQNLHNYLNTDLLIITSPIFIEQALELKNHKLSQGISTRIALTYQVYNEFSSGRKDITALRDFAKYLFDYAGLKHLLLFGKGTYDYKNLEQKNNSFVPIYESRNSLSPLYTYGSDDYLGFLEDDEGEWAENLQGDHTIDIGVGRLPVKSVDDAIAVVEKIKKYHSNSTIGNWRKKVYFVAENGDFNIHQRDAERLATLIDTIYSAFDPQKIYIDAYPIEALPGGTKAPLVNEAILKTFETGALIINYTGHGNEEQWAKSNVFNKEMIEGLDNDTFYPLIVTATCEFGRHDDANQISAGEELVVKPEAGAIGLITTSRPVFASSNYKLNLAFYSSVLATESGIYKTLGQIFGETKNNSLLGPNNRNFSLLADPSLRLAYPQKFIKLDSLNGNALSSKDSISALEHVVFTGSLRGSSGEVLSDYDGAIQINFYDKPTVKKTRGNFGAPFTYNDRDNKLFSGSSTVKNGQFTFQFVTPLDISYQVMEGKISMYSVATDSIDANGANVNIKIGGTNANPSIDTTPPVIDVFMEDTTFVNEDLVSANSLLIARFYDENGINLSKSQIGHNITYSLDGGDPVSLNDFFQYDLDSYQSGIVLFPLQNIVPGNHLLTLKAWDTFNNPTETDITFNVANEQEVFISEVSVFPNPSPNEAYFTFKHNLSGNDLNVTLKILNRSGQVVHTKEIEYSNASSTINDISWNGRNSSGQKLAEGLYIYSITVRSVSSGASNSFFGRLITIN</sequence>
<dbReference type="Gene3D" id="3.40.50.1460">
    <property type="match status" value="1"/>
</dbReference>
<keyword evidence="1" id="KW-0732">Signal</keyword>
<dbReference type="EMBL" id="UOES01000327">
    <property type="protein sequence ID" value="VAW27925.1"/>
    <property type="molecule type" value="Genomic_DNA"/>
</dbReference>
<dbReference type="GO" id="GO:0008234">
    <property type="term" value="F:cysteine-type peptidase activity"/>
    <property type="evidence" value="ECO:0007669"/>
    <property type="project" value="InterPro"/>
</dbReference>
<dbReference type="CDD" id="cd02258">
    <property type="entry name" value="Peptidase_C25_N"/>
    <property type="match status" value="1"/>
</dbReference>
<dbReference type="NCBIfam" id="NF033707">
    <property type="entry name" value="T9SS_sortase"/>
    <property type="match status" value="1"/>
</dbReference>
<dbReference type="GO" id="GO:0006508">
    <property type="term" value="P:proteolysis"/>
    <property type="evidence" value="ECO:0007669"/>
    <property type="project" value="InterPro"/>
</dbReference>
<gene>
    <name evidence="4" type="ORF">MNBD_BACTEROID06-632</name>
</gene>
<accession>A0A3B0UAE5</accession>
<reference evidence="4" key="1">
    <citation type="submission" date="2018-06" db="EMBL/GenBank/DDBJ databases">
        <authorList>
            <person name="Zhirakovskaya E."/>
        </authorList>
    </citation>
    <scope>NUCLEOTIDE SEQUENCE</scope>
</reference>
<dbReference type="SUPFAM" id="SSF52129">
    <property type="entry name" value="Caspase-like"/>
    <property type="match status" value="1"/>
</dbReference>
<organism evidence="4">
    <name type="scientific">hydrothermal vent metagenome</name>
    <dbReference type="NCBI Taxonomy" id="652676"/>
    <lineage>
        <taxon>unclassified sequences</taxon>
        <taxon>metagenomes</taxon>
        <taxon>ecological metagenomes</taxon>
    </lineage>
</organism>
<feature type="domain" description="Gingipain" evidence="2">
    <location>
        <begin position="398"/>
        <end position="761"/>
    </location>
</feature>
<dbReference type="InterPro" id="IPR029030">
    <property type="entry name" value="Caspase-like_dom_sf"/>
</dbReference>
<dbReference type="InterPro" id="IPR025965">
    <property type="entry name" value="FlgD/Vpr_Ig-like"/>
</dbReference>
<dbReference type="Pfam" id="PF01364">
    <property type="entry name" value="Peptidase_C25"/>
    <property type="match status" value="1"/>
</dbReference>
<dbReference type="Gene3D" id="3.40.50.10390">
    <property type="entry name" value="Gingipain r, domain 1"/>
    <property type="match status" value="1"/>
</dbReference>
<name>A0A3B0UAE5_9ZZZZ</name>
<evidence type="ECO:0000256" key="1">
    <source>
        <dbReference type="ARBA" id="ARBA00022729"/>
    </source>
</evidence>
<evidence type="ECO:0000313" key="4">
    <source>
        <dbReference type="EMBL" id="VAW27925.1"/>
    </source>
</evidence>
<dbReference type="AlphaFoldDB" id="A0A3B0UAE5"/>
<evidence type="ECO:0000259" key="3">
    <source>
        <dbReference type="Pfam" id="PF13860"/>
    </source>
</evidence>
<dbReference type="Gene3D" id="2.60.40.4070">
    <property type="match status" value="1"/>
</dbReference>
<protein>
    <recommendedName>
        <fullName evidence="5">Gingipain domain-containing protein</fullName>
    </recommendedName>
</protein>